<evidence type="ECO:0000313" key="1">
    <source>
        <dbReference type="EMBL" id="MEQ9938261.1"/>
    </source>
</evidence>
<keyword evidence="2" id="KW-1185">Reference proteome</keyword>
<proteinExistence type="predicted"/>
<comment type="caution">
    <text evidence="1">The sequence shown here is derived from an EMBL/GenBank/DDBJ whole genome shotgun (WGS) entry which is preliminary data.</text>
</comment>
<accession>A0ABV1PAT3</accession>
<gene>
    <name evidence="1" type="ORF">ABRQ07_11650</name>
</gene>
<name>A0ABV1PAT3_9GAMM</name>
<dbReference type="NCBIfam" id="NF033230">
    <property type="entry name" value="phage_region_01"/>
    <property type="match status" value="1"/>
</dbReference>
<protein>
    <submittedName>
        <fullName evidence="1">Uncharacterized protein</fullName>
    </submittedName>
</protein>
<dbReference type="InterPro" id="IPR059241">
    <property type="entry name" value="SfIV_phage_associated"/>
</dbReference>
<reference evidence="1 2" key="1">
    <citation type="submission" date="2024-06" db="EMBL/GenBank/DDBJ databases">
        <title>Pangenomics to understand the prophage dynamics in the radiating lineages of P. brasiliense.</title>
        <authorList>
            <person name="Pardeshi L.A."/>
            <person name="Van Duivenbode I."/>
            <person name="Jonkheer E.M."/>
            <person name="Pel M.J.C."/>
            <person name="Kupczok A."/>
            <person name="De Ridder D."/>
            <person name="Smit S."/>
            <person name="Van Der Lee T.J."/>
        </authorList>
    </citation>
    <scope>NUCLEOTIDE SEQUENCE [LARGE SCALE GENOMIC DNA]</scope>
    <source>
        <strain evidence="1 2">PD 8607</strain>
    </source>
</reference>
<dbReference type="EMBL" id="JBEHEF010000006">
    <property type="protein sequence ID" value="MEQ9938261.1"/>
    <property type="molecule type" value="Genomic_DNA"/>
</dbReference>
<dbReference type="Proteomes" id="UP001463408">
    <property type="component" value="Unassembled WGS sequence"/>
</dbReference>
<evidence type="ECO:0000313" key="2">
    <source>
        <dbReference type="Proteomes" id="UP001463408"/>
    </source>
</evidence>
<dbReference type="RefSeq" id="WP_273856960.1">
    <property type="nucleotide sequence ID" value="NZ_JAQRNC010000017.1"/>
</dbReference>
<sequence>MELNISSCYNVFDNGVNRVAKSLNISNLHNSEIESYITHRALIIFKLDLILIEHRNSFDKDRFVLFGKNALYHYLFLKKGVPLDSSKKMSFHDILIVLWDDISAYNIPSDVLTHLHKGFYFNNPTPLSVRDEERYFQETEWNPEDADRQLNR</sequence>
<organism evidence="1 2">
    <name type="scientific">Pectobacterium polonicum</name>
    <dbReference type="NCBI Taxonomy" id="2485124"/>
    <lineage>
        <taxon>Bacteria</taxon>
        <taxon>Pseudomonadati</taxon>
        <taxon>Pseudomonadota</taxon>
        <taxon>Gammaproteobacteria</taxon>
        <taxon>Enterobacterales</taxon>
        <taxon>Pectobacteriaceae</taxon>
        <taxon>Pectobacterium</taxon>
    </lineage>
</organism>